<dbReference type="SUPFAM" id="SSF50118">
    <property type="entry name" value="Cell growth inhibitor/plasmid maintenance toxic component"/>
    <property type="match status" value="1"/>
</dbReference>
<gene>
    <name evidence="1" type="ORF">VTAP4600_A3573</name>
</gene>
<sequence length="165" mass="18667">MAQLRINGNVRIGHVYDCNFGQFKKNGGGCTVSRDEAEIDYNYRIPNEMIKVRSVIVIGKHRGAYIVVPISATKEEAKKKEKEPEFQGFHVKLEHTDIPTTPRYPYGVDRWALCNLVTTVDGGRLQDLYNSESRSFVKAQKVSDETLDKIRKGVVIAIGLRDLVK</sequence>
<dbReference type="RefSeq" id="WP_102523790.1">
    <property type="nucleotide sequence ID" value="NZ_LT960611.1"/>
</dbReference>
<reference evidence="1 2" key="1">
    <citation type="submission" date="2017-10" db="EMBL/GenBank/DDBJ databases">
        <authorList>
            <person name="Banno H."/>
            <person name="Chua N.-H."/>
        </authorList>
    </citation>
    <scope>NUCLEOTIDE SEQUENCE [LARGE SCALE GENOMIC DNA]</scope>
    <source>
        <strain evidence="1">Vibrio tapetis CECT4600</strain>
    </source>
</reference>
<name>A0A2N8ZHY4_9VIBR</name>
<dbReference type="Gene3D" id="2.30.30.110">
    <property type="match status" value="1"/>
</dbReference>
<keyword evidence="2" id="KW-1185">Reference proteome</keyword>
<dbReference type="Proteomes" id="UP000235828">
    <property type="component" value="Chromosome A"/>
</dbReference>
<evidence type="ECO:0008006" key="3">
    <source>
        <dbReference type="Google" id="ProtNLM"/>
    </source>
</evidence>
<dbReference type="AlphaFoldDB" id="A0A2N8ZHY4"/>
<evidence type="ECO:0000313" key="2">
    <source>
        <dbReference type="Proteomes" id="UP000235828"/>
    </source>
</evidence>
<organism evidence="1 2">
    <name type="scientific">Vibrio tapetis subsp. tapetis</name>
    <dbReference type="NCBI Taxonomy" id="1671868"/>
    <lineage>
        <taxon>Bacteria</taxon>
        <taxon>Pseudomonadati</taxon>
        <taxon>Pseudomonadota</taxon>
        <taxon>Gammaproteobacteria</taxon>
        <taxon>Vibrionales</taxon>
        <taxon>Vibrionaceae</taxon>
        <taxon>Vibrio</taxon>
    </lineage>
</organism>
<dbReference type="EMBL" id="LT960611">
    <property type="protein sequence ID" value="SON51520.1"/>
    <property type="molecule type" value="Genomic_DNA"/>
</dbReference>
<accession>A0A2N8ZHY4</accession>
<proteinExistence type="predicted"/>
<protein>
    <recommendedName>
        <fullName evidence="3">PemK-like protein</fullName>
    </recommendedName>
</protein>
<dbReference type="GO" id="GO:0003677">
    <property type="term" value="F:DNA binding"/>
    <property type="evidence" value="ECO:0007669"/>
    <property type="project" value="InterPro"/>
</dbReference>
<dbReference type="InterPro" id="IPR011067">
    <property type="entry name" value="Plasmid_toxin/cell-grow_inhib"/>
</dbReference>
<evidence type="ECO:0000313" key="1">
    <source>
        <dbReference type="EMBL" id="SON51520.1"/>
    </source>
</evidence>
<dbReference type="OrthoDB" id="7565736at2"/>
<dbReference type="InterPro" id="IPR003477">
    <property type="entry name" value="PemK-like"/>
</dbReference>
<dbReference type="KEGG" id="vta:A3573"/>
<dbReference type="Pfam" id="PF02452">
    <property type="entry name" value="PemK_toxin"/>
    <property type="match status" value="1"/>
</dbReference>